<dbReference type="EMBL" id="JACJVO010000031">
    <property type="protein sequence ID" value="MBB6733806.1"/>
    <property type="molecule type" value="Genomic_DNA"/>
</dbReference>
<evidence type="ECO:0000259" key="1">
    <source>
        <dbReference type="SMART" id="SM00530"/>
    </source>
</evidence>
<keyword evidence="3" id="KW-1185">Reference proteome</keyword>
<comment type="caution">
    <text evidence="2">The sequence shown here is derived from an EMBL/GenBank/DDBJ whole genome shotgun (WGS) entry which is preliminary data.</text>
</comment>
<organism evidence="2 3">
    <name type="scientific">Cohnella zeiphila</name>
    <dbReference type="NCBI Taxonomy" id="2761120"/>
    <lineage>
        <taxon>Bacteria</taxon>
        <taxon>Bacillati</taxon>
        <taxon>Bacillota</taxon>
        <taxon>Bacilli</taxon>
        <taxon>Bacillales</taxon>
        <taxon>Paenibacillaceae</taxon>
        <taxon>Cohnella</taxon>
    </lineage>
</organism>
<dbReference type="Pfam" id="PF13560">
    <property type="entry name" value="HTH_31"/>
    <property type="match status" value="1"/>
</dbReference>
<dbReference type="InterPro" id="IPR010982">
    <property type="entry name" value="Lambda_DNA-bd_dom_sf"/>
</dbReference>
<dbReference type="SMART" id="SM00530">
    <property type="entry name" value="HTH_XRE"/>
    <property type="match status" value="1"/>
</dbReference>
<accession>A0A7X0VXA0</accession>
<dbReference type="Pfam" id="PF17765">
    <property type="entry name" value="MLTR_LBD"/>
    <property type="match status" value="1"/>
</dbReference>
<gene>
    <name evidence="2" type="ORF">H7C18_23050</name>
</gene>
<sequence length="269" mass="30525">MADSRAPQLQALGRMLRSCRSRLSPADVGLPPGHNRRRTPGLRREEVAELAGVSVTWYTWLEQGRDIRATASILDCVGRALRMSADEYAHMMDLAGFPARTNRPAETERSVPARWRLILAGMSHPALIVDERADVLVWNAAACALFADFGALPEAERNMIWQWFANPDLRERIANWEERSPYAVALFRSLFDRNAGDPWFPRFVEKLAAASPYFRERWSRHEVRRKSGGELEFVPSGAEAAQRLETTSFRNVDGREGVHLFVFTPEDTD</sequence>
<dbReference type="AlphaFoldDB" id="A0A7X0VXA0"/>
<evidence type="ECO:0000313" key="3">
    <source>
        <dbReference type="Proteomes" id="UP000564644"/>
    </source>
</evidence>
<dbReference type="Proteomes" id="UP000564644">
    <property type="component" value="Unassembled WGS sequence"/>
</dbReference>
<reference evidence="2 3" key="1">
    <citation type="submission" date="2020-08" db="EMBL/GenBank/DDBJ databases">
        <title>Cohnella phylogeny.</title>
        <authorList>
            <person name="Dunlap C."/>
        </authorList>
    </citation>
    <scope>NUCLEOTIDE SEQUENCE [LARGE SCALE GENOMIC DNA]</scope>
    <source>
        <strain evidence="2 3">CBP 2801</strain>
    </source>
</reference>
<name>A0A7X0VXA0_9BACL</name>
<proteinExistence type="predicted"/>
<dbReference type="GO" id="GO:0003677">
    <property type="term" value="F:DNA binding"/>
    <property type="evidence" value="ECO:0007669"/>
    <property type="project" value="InterPro"/>
</dbReference>
<dbReference type="PANTHER" id="PTHR35010">
    <property type="entry name" value="BLL4672 PROTEIN-RELATED"/>
    <property type="match status" value="1"/>
</dbReference>
<dbReference type="InterPro" id="IPR041413">
    <property type="entry name" value="MLTR_LBD"/>
</dbReference>
<dbReference type="RefSeq" id="WP_185131469.1">
    <property type="nucleotide sequence ID" value="NZ_JACJVO010000031.1"/>
</dbReference>
<protein>
    <submittedName>
        <fullName evidence="2">Helix-turn-helix domain-containing protein</fullName>
    </submittedName>
</protein>
<dbReference type="Gene3D" id="3.30.450.180">
    <property type="match status" value="1"/>
</dbReference>
<dbReference type="SUPFAM" id="SSF47413">
    <property type="entry name" value="lambda repressor-like DNA-binding domains"/>
    <property type="match status" value="1"/>
</dbReference>
<dbReference type="CDD" id="cd00093">
    <property type="entry name" value="HTH_XRE"/>
    <property type="match status" value="1"/>
</dbReference>
<dbReference type="Gene3D" id="1.10.260.40">
    <property type="entry name" value="lambda repressor-like DNA-binding domains"/>
    <property type="match status" value="1"/>
</dbReference>
<dbReference type="InterPro" id="IPR001387">
    <property type="entry name" value="Cro/C1-type_HTH"/>
</dbReference>
<evidence type="ECO:0000313" key="2">
    <source>
        <dbReference type="EMBL" id="MBB6733806.1"/>
    </source>
</evidence>
<feature type="domain" description="HTH cro/C1-type" evidence="1">
    <location>
        <begin position="15"/>
        <end position="88"/>
    </location>
</feature>